<proteinExistence type="predicted"/>
<dbReference type="Pfam" id="PF02575">
    <property type="entry name" value="YbaB_DNA_bd"/>
    <property type="match status" value="1"/>
</dbReference>
<dbReference type="Gene3D" id="3.30.1310.10">
    <property type="entry name" value="Nucleoid-associated protein YbaB-like domain"/>
    <property type="match status" value="1"/>
</dbReference>
<gene>
    <name evidence="3" type="ORF">OSTQU699_LOCUS10384</name>
</gene>
<accession>A0A8S1JF80</accession>
<feature type="region of interest" description="Disordered" evidence="2">
    <location>
        <begin position="1"/>
        <end position="38"/>
    </location>
</feature>
<evidence type="ECO:0000313" key="3">
    <source>
        <dbReference type="EMBL" id="CAD7705029.1"/>
    </source>
</evidence>
<keyword evidence="4" id="KW-1185">Reference proteome</keyword>
<dbReference type="PANTHER" id="PTHR33449">
    <property type="entry name" value="NUCLEOID-ASSOCIATED PROTEIN YBAB"/>
    <property type="match status" value="1"/>
</dbReference>
<evidence type="ECO:0000313" key="4">
    <source>
        <dbReference type="Proteomes" id="UP000708148"/>
    </source>
</evidence>
<evidence type="ECO:0000256" key="1">
    <source>
        <dbReference type="ARBA" id="ARBA00023125"/>
    </source>
</evidence>
<dbReference type="GO" id="GO:0003677">
    <property type="term" value="F:DNA binding"/>
    <property type="evidence" value="ECO:0007669"/>
    <property type="project" value="UniProtKB-KW"/>
</dbReference>
<comment type="caution">
    <text evidence="3">The sequence shown here is derived from an EMBL/GenBank/DDBJ whole genome shotgun (WGS) entry which is preliminary data.</text>
</comment>
<dbReference type="OrthoDB" id="2020094at2759"/>
<keyword evidence="1" id="KW-0238">DNA-binding</keyword>
<reference evidence="3" key="1">
    <citation type="submission" date="2020-12" db="EMBL/GenBank/DDBJ databases">
        <authorList>
            <person name="Iha C."/>
        </authorList>
    </citation>
    <scope>NUCLEOTIDE SEQUENCE</scope>
</reference>
<dbReference type="Proteomes" id="UP000708148">
    <property type="component" value="Unassembled WGS sequence"/>
</dbReference>
<dbReference type="SUPFAM" id="SSF82607">
    <property type="entry name" value="YbaB-like"/>
    <property type="match status" value="1"/>
</dbReference>
<name>A0A8S1JF80_9CHLO</name>
<evidence type="ECO:0000256" key="2">
    <source>
        <dbReference type="SAM" id="MobiDB-lite"/>
    </source>
</evidence>
<dbReference type="InterPro" id="IPR004401">
    <property type="entry name" value="YbaB/EbfC"/>
</dbReference>
<dbReference type="EMBL" id="CAJHUC010003002">
    <property type="protein sequence ID" value="CAD7705029.1"/>
    <property type="molecule type" value="Genomic_DNA"/>
</dbReference>
<protein>
    <submittedName>
        <fullName evidence="3">Uncharacterized protein</fullName>
    </submittedName>
</protein>
<dbReference type="PANTHER" id="PTHR33449:SF1">
    <property type="entry name" value="NUCLEOID-ASSOCIATED PROTEIN YBAB"/>
    <property type="match status" value="1"/>
</dbReference>
<sequence>MPATLLSFGSGSPAWLSEPASSIRRRAGAQGGGRHSTRVRAIFGGNDEEGKSKNPFSNFSELLKTAKEAQARAAVEAQRAQEELSSVVFEGYDEEETVKVVVSGNQEPRAVELTQDALDQGTEVLQTRLVEAMQDAHSKSVLGMKDRMKRLYEDLGFPMPPQM</sequence>
<dbReference type="InterPro" id="IPR036894">
    <property type="entry name" value="YbaB-like_sf"/>
</dbReference>
<organism evidence="3 4">
    <name type="scientific">Ostreobium quekettii</name>
    <dbReference type="NCBI Taxonomy" id="121088"/>
    <lineage>
        <taxon>Eukaryota</taxon>
        <taxon>Viridiplantae</taxon>
        <taxon>Chlorophyta</taxon>
        <taxon>core chlorophytes</taxon>
        <taxon>Ulvophyceae</taxon>
        <taxon>TCBD clade</taxon>
        <taxon>Bryopsidales</taxon>
        <taxon>Ostreobineae</taxon>
        <taxon>Ostreobiaceae</taxon>
        <taxon>Ostreobium</taxon>
    </lineage>
</organism>
<dbReference type="AlphaFoldDB" id="A0A8S1JF80"/>